<dbReference type="PATRIC" id="fig|284581.3.peg.4780"/>
<feature type="transmembrane region" description="Helical" evidence="7">
    <location>
        <begin position="184"/>
        <end position="204"/>
    </location>
</feature>
<proteinExistence type="inferred from homology"/>
<dbReference type="InterPro" id="IPR002771">
    <property type="entry name" value="Multi_antbiot-R_MarC"/>
</dbReference>
<dbReference type="GO" id="GO:0005886">
    <property type="term" value="C:plasma membrane"/>
    <property type="evidence" value="ECO:0007669"/>
    <property type="project" value="UniProtKB-SubCell"/>
</dbReference>
<dbReference type="Pfam" id="PF01914">
    <property type="entry name" value="MarC"/>
    <property type="match status" value="1"/>
</dbReference>
<dbReference type="Proteomes" id="UP000037558">
    <property type="component" value="Unassembled WGS sequence"/>
</dbReference>
<keyword evidence="4 7" id="KW-0812">Transmembrane</keyword>
<keyword evidence="5 7" id="KW-1133">Transmembrane helix</keyword>
<evidence type="ECO:0000256" key="2">
    <source>
        <dbReference type="ARBA" id="ARBA00009784"/>
    </source>
</evidence>
<comment type="caution">
    <text evidence="7">Lacks conserved residue(s) required for the propagation of feature annotation.</text>
</comment>
<keyword evidence="6 7" id="KW-0472">Membrane</keyword>
<dbReference type="RefSeq" id="WP_053401909.1">
    <property type="nucleotide sequence ID" value="NZ_LILC01000016.1"/>
</dbReference>
<evidence type="ECO:0000256" key="3">
    <source>
        <dbReference type="ARBA" id="ARBA00022475"/>
    </source>
</evidence>
<organism evidence="8 9">
    <name type="scientific">Priestia koreensis</name>
    <dbReference type="NCBI Taxonomy" id="284581"/>
    <lineage>
        <taxon>Bacteria</taxon>
        <taxon>Bacillati</taxon>
        <taxon>Bacillota</taxon>
        <taxon>Bacilli</taxon>
        <taxon>Bacillales</taxon>
        <taxon>Bacillaceae</taxon>
        <taxon>Priestia</taxon>
    </lineage>
</organism>
<dbReference type="AlphaFoldDB" id="A0A0M0KZJ9"/>
<feature type="transmembrane region" description="Helical" evidence="7">
    <location>
        <begin position="144"/>
        <end position="164"/>
    </location>
</feature>
<sequence>MIALILKLTLSFFAVMNPLGNIPIFITLTNGYSVEEKRRNARKAAVISFIILTVFLVLGKYIFSMFGITIHAFRVAGGILIFGIAYNLLQAKHSSAQSPHPHEQKEAENQNDISITPLAIPIMAGPGTIATVMSHSTSYHLEKMISVFISYTLILAITFVLFYYSTAIISKLGQNGLNVISRLMGLILAVMAIQMIAGGIHGLFPHL</sequence>
<dbReference type="OrthoDB" id="21094at2"/>
<dbReference type="EMBL" id="LILC01000016">
    <property type="protein sequence ID" value="KOO44255.1"/>
    <property type="molecule type" value="Genomic_DNA"/>
</dbReference>
<reference evidence="9" key="1">
    <citation type="submission" date="2015-08" db="EMBL/GenBank/DDBJ databases">
        <title>Fjat-14210 dsm16467.</title>
        <authorList>
            <person name="Liu B."/>
            <person name="Wang J."/>
            <person name="Zhu Y."/>
            <person name="Liu G."/>
            <person name="Chen Q."/>
            <person name="Chen Z."/>
            <person name="Lan J."/>
            <person name="Che J."/>
            <person name="Ge C."/>
            <person name="Shi H."/>
            <person name="Pan Z."/>
            <person name="Liu X."/>
        </authorList>
    </citation>
    <scope>NUCLEOTIDE SEQUENCE [LARGE SCALE GENOMIC DNA]</scope>
    <source>
        <strain evidence="9">DSM 16467</strain>
    </source>
</reference>
<dbReference type="NCBIfam" id="TIGR00427">
    <property type="entry name" value="NAAT family transporter"/>
    <property type="match status" value="1"/>
</dbReference>
<comment type="similarity">
    <text evidence="2 7">Belongs to the UPF0056 (MarC) family.</text>
</comment>
<feature type="transmembrane region" description="Helical" evidence="7">
    <location>
        <begin position="12"/>
        <end position="32"/>
    </location>
</feature>
<evidence type="ECO:0000313" key="9">
    <source>
        <dbReference type="Proteomes" id="UP000037558"/>
    </source>
</evidence>
<evidence type="ECO:0000256" key="6">
    <source>
        <dbReference type="ARBA" id="ARBA00023136"/>
    </source>
</evidence>
<dbReference type="PANTHER" id="PTHR33508:SF1">
    <property type="entry name" value="UPF0056 MEMBRANE PROTEIN YHCE"/>
    <property type="match status" value="1"/>
</dbReference>
<keyword evidence="3" id="KW-1003">Cell membrane</keyword>
<evidence type="ECO:0000256" key="1">
    <source>
        <dbReference type="ARBA" id="ARBA00004651"/>
    </source>
</evidence>
<protein>
    <recommendedName>
        <fullName evidence="7">UPF0056 membrane protein</fullName>
    </recommendedName>
</protein>
<comment type="subcellular location">
    <subcellularLocation>
        <location evidence="1 7">Cell membrane</location>
        <topology evidence="1 7">Multi-pass membrane protein</topology>
    </subcellularLocation>
</comment>
<keyword evidence="9" id="KW-1185">Reference proteome</keyword>
<evidence type="ECO:0000256" key="4">
    <source>
        <dbReference type="ARBA" id="ARBA00022692"/>
    </source>
</evidence>
<gene>
    <name evidence="8" type="ORF">AMD01_13280</name>
</gene>
<evidence type="ECO:0000256" key="5">
    <source>
        <dbReference type="ARBA" id="ARBA00022989"/>
    </source>
</evidence>
<dbReference type="STRING" id="284581.AMD01_13280"/>
<comment type="caution">
    <text evidence="8">The sequence shown here is derived from an EMBL/GenBank/DDBJ whole genome shotgun (WGS) entry which is preliminary data.</text>
</comment>
<name>A0A0M0KZJ9_9BACI</name>
<dbReference type="PANTHER" id="PTHR33508">
    <property type="entry name" value="UPF0056 MEMBRANE PROTEIN YHCE"/>
    <property type="match status" value="1"/>
</dbReference>
<accession>A0A0M0KZJ9</accession>
<feature type="transmembrane region" description="Helical" evidence="7">
    <location>
        <begin position="69"/>
        <end position="89"/>
    </location>
</feature>
<evidence type="ECO:0000256" key="7">
    <source>
        <dbReference type="RuleBase" id="RU362048"/>
    </source>
</evidence>
<evidence type="ECO:0000313" key="8">
    <source>
        <dbReference type="EMBL" id="KOO44255.1"/>
    </source>
</evidence>
<feature type="transmembrane region" description="Helical" evidence="7">
    <location>
        <begin position="44"/>
        <end position="63"/>
    </location>
</feature>